<protein>
    <submittedName>
        <fullName evidence="1">Uncharacterized protein</fullName>
    </submittedName>
</protein>
<accession>A0AAW5K5Y1</accession>
<name>A0AAW5K5Y1_9BACT</name>
<keyword evidence="2" id="KW-1185">Reference proteome</keyword>
<sequence>GCLEAVPDERRAVVYKKFNGAPEEVKGIVNENGERLKVGDTVEDDVSHYNLETKIINMEAVLDDDEYAEVFSHEY</sequence>
<dbReference type="AlphaFoldDB" id="A0AAW5K5Y1"/>
<proteinExistence type="predicted"/>
<comment type="caution">
    <text evidence="1">The sequence shown here is derived from an EMBL/GenBank/DDBJ whole genome shotgun (WGS) entry which is preliminary data.</text>
</comment>
<dbReference type="Proteomes" id="UP001205919">
    <property type="component" value="Unassembled WGS sequence"/>
</dbReference>
<feature type="non-terminal residue" evidence="1">
    <location>
        <position position="75"/>
    </location>
</feature>
<evidence type="ECO:0000313" key="1">
    <source>
        <dbReference type="EMBL" id="MCQ4815832.1"/>
    </source>
</evidence>
<gene>
    <name evidence="1" type="ORF">NE630_15505</name>
</gene>
<organism evidence="1 2">
    <name type="scientific">Cloacibacillus evryensis</name>
    <dbReference type="NCBI Taxonomy" id="508460"/>
    <lineage>
        <taxon>Bacteria</taxon>
        <taxon>Thermotogati</taxon>
        <taxon>Synergistota</taxon>
        <taxon>Synergistia</taxon>
        <taxon>Synergistales</taxon>
        <taxon>Synergistaceae</taxon>
        <taxon>Cloacibacillus</taxon>
    </lineage>
</organism>
<feature type="non-terminal residue" evidence="1">
    <location>
        <position position="1"/>
    </location>
</feature>
<reference evidence="1 2" key="1">
    <citation type="submission" date="2022-06" db="EMBL/GenBank/DDBJ databases">
        <title>Isolation of gut microbiota from human fecal samples.</title>
        <authorList>
            <person name="Pamer E.G."/>
            <person name="Barat B."/>
            <person name="Waligurski E."/>
            <person name="Medina S."/>
            <person name="Paddock L."/>
            <person name="Mostad J."/>
        </authorList>
    </citation>
    <scope>NUCLEOTIDE SEQUENCE [LARGE SCALE GENOMIC DNA]</scope>
    <source>
        <strain evidence="1 2">DFI.9.90</strain>
    </source>
</reference>
<evidence type="ECO:0000313" key="2">
    <source>
        <dbReference type="Proteomes" id="UP001205919"/>
    </source>
</evidence>
<dbReference type="EMBL" id="JANFYT010000192">
    <property type="protein sequence ID" value="MCQ4815832.1"/>
    <property type="molecule type" value="Genomic_DNA"/>
</dbReference>
<dbReference type="RefSeq" id="WP_256182533.1">
    <property type="nucleotide sequence ID" value="NZ_JANFYT010000192.1"/>
</dbReference>